<sequence>MQPLPTAAKAYTMVRQEEKQKEGIAPKSATTNILNSYSNNYKFNVGNDSNSQRNTVLNTQNSRFTPQRSAQGGYERRSSFRKGVYCRNYGKEGHLQEECYKIVGYPVGHPLYGKDGPASKPDQPSHPITAVPTEYSTWMIAHSCDGLYFLSSPPTSSATSPTILHNSSCKWVYTIKFHADGSIERYKARLVAKGFNQKEGIDYTETFSLVAKMRKYTLELLKCGSVLHDKPVTILIDPIVSLNLTDGEPLPDPSYYRTLVGKLIYLTITRPDISFAAQLLSKFSQAPRTTHMKSLLKVLRYIKLCPGQGLHFPTHNNLKLIAYCDSDWVACPITRRSGYAVFLASMFFKDLQLDISEPTPIYCDNAFAIALASNPKQHARTKHIEIDCHFVRDKIKSDHVLPTFIPTRLQAADVLTKGILKTLHYNCLSKFSICDPFTYGGNGAQEIADTEDDTSGTKAQHKVNNIKSTVTTTQPNKLQLYLRIQRDCSRV</sequence>
<organism evidence="2 3">
    <name type="scientific">Tanacetum coccineum</name>
    <dbReference type="NCBI Taxonomy" id="301880"/>
    <lineage>
        <taxon>Eukaryota</taxon>
        <taxon>Viridiplantae</taxon>
        <taxon>Streptophyta</taxon>
        <taxon>Embryophyta</taxon>
        <taxon>Tracheophyta</taxon>
        <taxon>Spermatophyta</taxon>
        <taxon>Magnoliopsida</taxon>
        <taxon>eudicotyledons</taxon>
        <taxon>Gunneridae</taxon>
        <taxon>Pentapetalae</taxon>
        <taxon>asterids</taxon>
        <taxon>campanulids</taxon>
        <taxon>Asterales</taxon>
        <taxon>Asteraceae</taxon>
        <taxon>Asteroideae</taxon>
        <taxon>Anthemideae</taxon>
        <taxon>Anthemidinae</taxon>
        <taxon>Tanacetum</taxon>
    </lineage>
</organism>
<name>A0ABQ5EA27_9ASTR</name>
<dbReference type="Pfam" id="PF07727">
    <property type="entry name" value="RVT_2"/>
    <property type="match status" value="1"/>
</dbReference>
<evidence type="ECO:0000259" key="1">
    <source>
        <dbReference type="Pfam" id="PF07727"/>
    </source>
</evidence>
<dbReference type="InterPro" id="IPR043502">
    <property type="entry name" value="DNA/RNA_pol_sf"/>
</dbReference>
<gene>
    <name evidence="2" type="ORF">Tco_0973863</name>
</gene>
<reference evidence="2" key="2">
    <citation type="submission" date="2022-01" db="EMBL/GenBank/DDBJ databases">
        <authorList>
            <person name="Yamashiro T."/>
            <person name="Shiraishi A."/>
            <person name="Satake H."/>
            <person name="Nakayama K."/>
        </authorList>
    </citation>
    <scope>NUCLEOTIDE SEQUENCE</scope>
</reference>
<keyword evidence="3" id="KW-1185">Reference proteome</keyword>
<accession>A0ABQ5EA27</accession>
<comment type="caution">
    <text evidence="2">The sequence shown here is derived from an EMBL/GenBank/DDBJ whole genome shotgun (WGS) entry which is preliminary data.</text>
</comment>
<evidence type="ECO:0000313" key="2">
    <source>
        <dbReference type="EMBL" id="GJT47706.1"/>
    </source>
</evidence>
<dbReference type="EMBL" id="BQNB010016091">
    <property type="protein sequence ID" value="GJT47706.1"/>
    <property type="molecule type" value="Genomic_DNA"/>
</dbReference>
<dbReference type="CDD" id="cd09272">
    <property type="entry name" value="RNase_HI_RT_Ty1"/>
    <property type="match status" value="1"/>
</dbReference>
<dbReference type="PANTHER" id="PTHR11439:SF470">
    <property type="entry name" value="CYSTEINE-RICH RLK (RECEPTOR-LIKE PROTEIN KINASE) 8"/>
    <property type="match status" value="1"/>
</dbReference>
<dbReference type="Proteomes" id="UP001151760">
    <property type="component" value="Unassembled WGS sequence"/>
</dbReference>
<dbReference type="InterPro" id="IPR013103">
    <property type="entry name" value="RVT_2"/>
</dbReference>
<reference evidence="2" key="1">
    <citation type="journal article" date="2022" name="Int. J. Mol. Sci.">
        <title>Draft Genome of Tanacetum Coccineum: Genomic Comparison of Closely Related Tanacetum-Family Plants.</title>
        <authorList>
            <person name="Yamashiro T."/>
            <person name="Shiraishi A."/>
            <person name="Nakayama K."/>
            <person name="Satake H."/>
        </authorList>
    </citation>
    <scope>NUCLEOTIDE SEQUENCE</scope>
</reference>
<proteinExistence type="predicted"/>
<protein>
    <submittedName>
        <fullName evidence="2">Uncharacterized mitochondrial protein-like protein</fullName>
    </submittedName>
</protein>
<dbReference type="PANTHER" id="PTHR11439">
    <property type="entry name" value="GAG-POL-RELATED RETROTRANSPOSON"/>
    <property type="match status" value="1"/>
</dbReference>
<dbReference type="SUPFAM" id="SSF56672">
    <property type="entry name" value="DNA/RNA polymerases"/>
    <property type="match status" value="1"/>
</dbReference>
<evidence type="ECO:0000313" key="3">
    <source>
        <dbReference type="Proteomes" id="UP001151760"/>
    </source>
</evidence>
<feature type="domain" description="Reverse transcriptase Ty1/copia-type" evidence="1">
    <location>
        <begin position="168"/>
        <end position="225"/>
    </location>
</feature>